<dbReference type="PANTHER" id="PTHR45348">
    <property type="entry name" value="HYPOTHETICAL OXIDOREDUCTASE (EUROFUNG)"/>
    <property type="match status" value="1"/>
</dbReference>
<keyword evidence="3" id="KW-0547">Nucleotide-binding</keyword>
<comment type="similarity">
    <text evidence="1">Belongs to the zinc-containing alcohol dehydrogenase family.</text>
</comment>
<dbReference type="InterPro" id="IPR036291">
    <property type="entry name" value="NAD(P)-bd_dom_sf"/>
</dbReference>
<feature type="domain" description="Enoyl reductase (ER)" evidence="6">
    <location>
        <begin position="14"/>
        <end position="250"/>
    </location>
</feature>
<dbReference type="GeneID" id="54407419"/>
<evidence type="ECO:0000256" key="1">
    <source>
        <dbReference type="ARBA" id="ARBA00008072"/>
    </source>
</evidence>
<dbReference type="InterPro" id="IPR047122">
    <property type="entry name" value="Trans-enoyl_RdTase-like"/>
</dbReference>
<dbReference type="InterPro" id="IPR013149">
    <property type="entry name" value="ADH-like_C"/>
</dbReference>
<dbReference type="SUPFAM" id="SSF50129">
    <property type="entry name" value="GroES-like"/>
    <property type="match status" value="1"/>
</dbReference>
<dbReference type="Pfam" id="PF08240">
    <property type="entry name" value="ADH_N"/>
    <property type="match status" value="1"/>
</dbReference>
<dbReference type="Pfam" id="PF00107">
    <property type="entry name" value="ADH_zinc_N"/>
    <property type="match status" value="1"/>
</dbReference>
<dbReference type="Proteomes" id="UP000799771">
    <property type="component" value="Unassembled WGS sequence"/>
</dbReference>
<dbReference type="OrthoDB" id="48317at2759"/>
<gene>
    <name evidence="7" type="ORF">P153DRAFT_361483</name>
</gene>
<evidence type="ECO:0000313" key="7">
    <source>
        <dbReference type="EMBL" id="KAF2123829.1"/>
    </source>
</evidence>
<organism evidence="7 8">
    <name type="scientific">Dothidotthia symphoricarpi CBS 119687</name>
    <dbReference type="NCBI Taxonomy" id="1392245"/>
    <lineage>
        <taxon>Eukaryota</taxon>
        <taxon>Fungi</taxon>
        <taxon>Dikarya</taxon>
        <taxon>Ascomycota</taxon>
        <taxon>Pezizomycotina</taxon>
        <taxon>Dothideomycetes</taxon>
        <taxon>Pleosporomycetidae</taxon>
        <taxon>Pleosporales</taxon>
        <taxon>Dothidotthiaceae</taxon>
        <taxon>Dothidotthia</taxon>
    </lineage>
</organism>
<evidence type="ECO:0000256" key="5">
    <source>
        <dbReference type="ARBA" id="ARBA00023002"/>
    </source>
</evidence>
<reference evidence="7" key="1">
    <citation type="journal article" date="2020" name="Stud. Mycol.">
        <title>101 Dothideomycetes genomes: a test case for predicting lifestyles and emergence of pathogens.</title>
        <authorList>
            <person name="Haridas S."/>
            <person name="Albert R."/>
            <person name="Binder M."/>
            <person name="Bloem J."/>
            <person name="Labutti K."/>
            <person name="Salamov A."/>
            <person name="Andreopoulos B."/>
            <person name="Baker S."/>
            <person name="Barry K."/>
            <person name="Bills G."/>
            <person name="Bluhm B."/>
            <person name="Cannon C."/>
            <person name="Castanera R."/>
            <person name="Culley D."/>
            <person name="Daum C."/>
            <person name="Ezra D."/>
            <person name="Gonzalez J."/>
            <person name="Henrissat B."/>
            <person name="Kuo A."/>
            <person name="Liang C."/>
            <person name="Lipzen A."/>
            <person name="Lutzoni F."/>
            <person name="Magnuson J."/>
            <person name="Mondo S."/>
            <person name="Nolan M."/>
            <person name="Ohm R."/>
            <person name="Pangilinan J."/>
            <person name="Park H.-J."/>
            <person name="Ramirez L."/>
            <person name="Alfaro M."/>
            <person name="Sun H."/>
            <person name="Tritt A."/>
            <person name="Yoshinaga Y."/>
            <person name="Zwiers L.-H."/>
            <person name="Turgeon B."/>
            <person name="Goodwin S."/>
            <person name="Spatafora J."/>
            <person name="Crous P."/>
            <person name="Grigoriev I."/>
        </authorList>
    </citation>
    <scope>NUCLEOTIDE SEQUENCE</scope>
    <source>
        <strain evidence="7">CBS 119687</strain>
    </source>
</reference>
<dbReference type="CDD" id="cd08249">
    <property type="entry name" value="enoyl_reductase_like"/>
    <property type="match status" value="1"/>
</dbReference>
<dbReference type="SMART" id="SM00829">
    <property type="entry name" value="PKS_ER"/>
    <property type="match status" value="1"/>
</dbReference>
<dbReference type="AlphaFoldDB" id="A0A6A5ZWC2"/>
<dbReference type="InterPro" id="IPR011032">
    <property type="entry name" value="GroES-like_sf"/>
</dbReference>
<dbReference type="Gene3D" id="3.40.50.720">
    <property type="entry name" value="NAD(P)-binding Rossmann-like Domain"/>
    <property type="match status" value="1"/>
</dbReference>
<proteinExistence type="inferred from homology"/>
<dbReference type="RefSeq" id="XP_033518223.1">
    <property type="nucleotide sequence ID" value="XM_033666987.1"/>
</dbReference>
<name>A0A6A5ZWC2_9PLEO</name>
<sequence>MTSSLPKVQRAILANDKLTYEIRDNAPMPELTAGRVLIKTVTVGLNPVDTKMIGPFAMEGASYCTDCAGIVVAVSPEVEVQGRIKCGDRVAGLADGMEGLRPQSGAFAEYVSVDGGMCFKMPPGMTLAEGASMPLRIVTACMALFGSLEVPSELLQSPTTKDKLTVLVYGGATNTGTAAIQLLSRCGVNIITRCSTGSMAMVESYGADKCFDYNEASCGDDIRSYTGNALDYALDCITTESSVKICYRAIGRCGGKSQ</sequence>
<protein>
    <submittedName>
        <fullName evidence="7">GroES-like protein</fullName>
    </submittedName>
</protein>
<keyword evidence="5" id="KW-0560">Oxidoreductase</keyword>
<evidence type="ECO:0000256" key="3">
    <source>
        <dbReference type="ARBA" id="ARBA00022741"/>
    </source>
</evidence>
<dbReference type="SUPFAM" id="SSF51735">
    <property type="entry name" value="NAD(P)-binding Rossmann-fold domains"/>
    <property type="match status" value="1"/>
</dbReference>
<keyword evidence="8" id="KW-1185">Reference proteome</keyword>
<evidence type="ECO:0000313" key="8">
    <source>
        <dbReference type="Proteomes" id="UP000799771"/>
    </source>
</evidence>
<keyword evidence="4" id="KW-0521">NADP</keyword>
<dbReference type="GO" id="GO:0016651">
    <property type="term" value="F:oxidoreductase activity, acting on NAD(P)H"/>
    <property type="evidence" value="ECO:0007669"/>
    <property type="project" value="InterPro"/>
</dbReference>
<comment type="subunit">
    <text evidence="2">Monomer.</text>
</comment>
<evidence type="ECO:0000259" key="6">
    <source>
        <dbReference type="SMART" id="SM00829"/>
    </source>
</evidence>
<accession>A0A6A5ZWC2</accession>
<dbReference type="GO" id="GO:0000166">
    <property type="term" value="F:nucleotide binding"/>
    <property type="evidence" value="ECO:0007669"/>
    <property type="project" value="UniProtKB-KW"/>
</dbReference>
<evidence type="ECO:0000256" key="4">
    <source>
        <dbReference type="ARBA" id="ARBA00022857"/>
    </source>
</evidence>
<dbReference type="PANTHER" id="PTHR45348:SF1">
    <property type="entry name" value="TRANS-ENOYL REDUCTASE STHE"/>
    <property type="match status" value="1"/>
</dbReference>
<dbReference type="InterPro" id="IPR020843">
    <property type="entry name" value="ER"/>
</dbReference>
<dbReference type="Gene3D" id="3.90.180.10">
    <property type="entry name" value="Medium-chain alcohol dehydrogenases, catalytic domain"/>
    <property type="match status" value="1"/>
</dbReference>
<evidence type="ECO:0000256" key="2">
    <source>
        <dbReference type="ARBA" id="ARBA00011245"/>
    </source>
</evidence>
<dbReference type="InterPro" id="IPR013154">
    <property type="entry name" value="ADH-like_N"/>
</dbReference>
<dbReference type="EMBL" id="ML977521">
    <property type="protein sequence ID" value="KAF2123829.1"/>
    <property type="molecule type" value="Genomic_DNA"/>
</dbReference>